<name>A0AAW9HEE8_9ACTO</name>
<gene>
    <name evidence="3" type="ORF">R6G74_09120</name>
</gene>
<feature type="transmembrane region" description="Helical" evidence="2">
    <location>
        <begin position="119"/>
        <end position="138"/>
    </location>
</feature>
<sequence>MNEDVTQEPTQQHTDTTQAPADSAQAPASSRPASVDSTHAPKNREKSAERAYRYRKGATLLIVVVAGLTAAILLFWATGDPEVEMWMFWTSTLVYLAASVLLTKAAAALRRARGVRSPWGYVLDTIYGAFFGISFIIATELPRITLFGGLNWYSGLAWLWLVAFAVFFSTYLAQRHPSRSSEPAGKPHE</sequence>
<protein>
    <submittedName>
        <fullName evidence="3">Uncharacterized protein</fullName>
    </submittedName>
</protein>
<reference evidence="3" key="1">
    <citation type="submission" date="2023-10" db="EMBL/GenBank/DDBJ databases">
        <title>Whole Genome based description of the genera Actinobaculum and Actinotignum reveals a complex phylogenetic relationship within the species included in the genus Actinotignum.</title>
        <authorList>
            <person name="Jensen C.S."/>
            <person name="Dargis R."/>
            <person name="Kemp M."/>
            <person name="Christensen J.J."/>
        </authorList>
    </citation>
    <scope>NUCLEOTIDE SEQUENCE</scope>
    <source>
        <strain evidence="3">SLA_B245</strain>
    </source>
</reference>
<dbReference type="Proteomes" id="UP001288320">
    <property type="component" value="Unassembled WGS sequence"/>
</dbReference>
<feature type="compositionally biased region" description="Low complexity" evidence="1">
    <location>
        <begin position="14"/>
        <end position="34"/>
    </location>
</feature>
<feature type="transmembrane region" description="Helical" evidence="2">
    <location>
        <begin position="85"/>
        <end position="107"/>
    </location>
</feature>
<feature type="transmembrane region" description="Helical" evidence="2">
    <location>
        <begin position="150"/>
        <end position="173"/>
    </location>
</feature>
<evidence type="ECO:0000313" key="4">
    <source>
        <dbReference type="Proteomes" id="UP001288320"/>
    </source>
</evidence>
<dbReference type="GeneID" id="92813119"/>
<feature type="transmembrane region" description="Helical" evidence="2">
    <location>
        <begin position="58"/>
        <end position="79"/>
    </location>
</feature>
<evidence type="ECO:0000256" key="1">
    <source>
        <dbReference type="SAM" id="MobiDB-lite"/>
    </source>
</evidence>
<organism evidence="3 4">
    <name type="scientific">Actinotignum timonense</name>
    <dbReference type="NCBI Taxonomy" id="1870995"/>
    <lineage>
        <taxon>Bacteria</taxon>
        <taxon>Bacillati</taxon>
        <taxon>Actinomycetota</taxon>
        <taxon>Actinomycetes</taxon>
        <taxon>Actinomycetales</taxon>
        <taxon>Actinomycetaceae</taxon>
        <taxon>Actinotignum</taxon>
    </lineage>
</organism>
<comment type="caution">
    <text evidence="3">The sequence shown here is derived from an EMBL/GenBank/DDBJ whole genome shotgun (WGS) entry which is preliminary data.</text>
</comment>
<accession>A0AAW9HEE8</accession>
<evidence type="ECO:0000256" key="2">
    <source>
        <dbReference type="SAM" id="Phobius"/>
    </source>
</evidence>
<keyword evidence="2" id="KW-1133">Transmembrane helix</keyword>
<keyword evidence="2" id="KW-0472">Membrane</keyword>
<feature type="region of interest" description="Disordered" evidence="1">
    <location>
        <begin position="1"/>
        <end position="48"/>
    </location>
</feature>
<keyword evidence="2" id="KW-0812">Transmembrane</keyword>
<dbReference type="EMBL" id="JAWNFV010000027">
    <property type="protein sequence ID" value="MDY5141465.1"/>
    <property type="molecule type" value="Genomic_DNA"/>
</dbReference>
<evidence type="ECO:0000313" key="3">
    <source>
        <dbReference type="EMBL" id="MDY5141465.1"/>
    </source>
</evidence>
<proteinExistence type="predicted"/>
<dbReference type="AlphaFoldDB" id="A0AAW9HEE8"/>
<dbReference type="RefSeq" id="WP_101657656.1">
    <property type="nucleotide sequence ID" value="NZ_CAUPFC010000010.1"/>
</dbReference>